<evidence type="ECO:0000256" key="2">
    <source>
        <dbReference type="ARBA" id="ARBA00022578"/>
    </source>
</evidence>
<dbReference type="GO" id="GO:0003677">
    <property type="term" value="F:DNA binding"/>
    <property type="evidence" value="ECO:0007669"/>
    <property type="project" value="UniProtKB-KW"/>
</dbReference>
<dbReference type="GO" id="GO:0032196">
    <property type="term" value="P:transposition"/>
    <property type="evidence" value="ECO:0007669"/>
    <property type="project" value="UniProtKB-KW"/>
</dbReference>
<comment type="similarity">
    <text evidence="1">In the C-terminal section; belongs to the transposase 35 family.</text>
</comment>
<proteinExistence type="inferred from homology"/>
<feature type="region of interest" description="Disordered" evidence="5">
    <location>
        <begin position="388"/>
        <end position="409"/>
    </location>
</feature>
<dbReference type="GO" id="GO:0006310">
    <property type="term" value="P:DNA recombination"/>
    <property type="evidence" value="ECO:0007669"/>
    <property type="project" value="UniProtKB-KW"/>
</dbReference>
<reference evidence="8 9" key="1">
    <citation type="submission" date="2019-01" db="EMBL/GenBank/DDBJ databases">
        <title>Sequencing the genomes of 1000 actinobacteria strains.</title>
        <authorList>
            <person name="Klenk H.-P."/>
        </authorList>
    </citation>
    <scope>NUCLEOTIDE SEQUENCE [LARGE SCALE GENOMIC DNA]</scope>
    <source>
        <strain evidence="8 9">DSM 43925</strain>
    </source>
</reference>
<gene>
    <name evidence="8" type="ORF">EDD27_10340</name>
</gene>
<evidence type="ECO:0000313" key="9">
    <source>
        <dbReference type="Proteomes" id="UP000284824"/>
    </source>
</evidence>
<accession>A0A438MNJ8</accession>
<evidence type="ECO:0000259" key="6">
    <source>
        <dbReference type="Pfam" id="PF01385"/>
    </source>
</evidence>
<sequence>MAIRRSATKRHGLPSVVQLRLAPTPAQADALTAAVQVCNEAASFISRLAWEQRTLTVVELHRLAYYPVRVQFAGLGAQAAVRAIARVAGAYANRRATKTRAHVFRPHGAVPHDARLMSWNRDARTVSLWTPTGRVPVPYTGRPEDLKAVDTLPLGEADLIYRRGAWLLQVTVTLPKPEVREPVNGFLGVDQGVANLAVTNDGAVLPGPALPGPIHGNGHVRSLRERRHRQRRRLQKKGTSSARRVLRRLSGREHRMMTDLNHQISKHVVREAERTGRGIALEDLQGIRGRVRAHRFQRRTLHGWAFAQLIEFSRYKAARAGVAFLLVDPAFTSQACPDCGCVSRANRPARGRFLCTGCGLAGHADHIAACNVAVRGVAGWAVVNQPHATGLPSARRDRESKPPASAGGS</sequence>
<keyword evidence="9" id="KW-1185">Reference proteome</keyword>
<dbReference type="NCBIfam" id="NF040570">
    <property type="entry name" value="guided_TnpB"/>
    <property type="match status" value="1"/>
</dbReference>
<evidence type="ECO:0000256" key="1">
    <source>
        <dbReference type="ARBA" id="ARBA00008761"/>
    </source>
</evidence>
<dbReference type="Pfam" id="PF07282">
    <property type="entry name" value="Cas12f1-like_TNB"/>
    <property type="match status" value="1"/>
</dbReference>
<dbReference type="Pfam" id="PF01385">
    <property type="entry name" value="OrfB_IS605"/>
    <property type="match status" value="1"/>
</dbReference>
<dbReference type="InterPro" id="IPR001959">
    <property type="entry name" value="Transposase"/>
</dbReference>
<dbReference type="AlphaFoldDB" id="A0A438MNJ8"/>
<evidence type="ECO:0000256" key="5">
    <source>
        <dbReference type="SAM" id="MobiDB-lite"/>
    </source>
</evidence>
<comment type="caution">
    <text evidence="8">The sequence shown here is derived from an EMBL/GenBank/DDBJ whole genome shotgun (WGS) entry which is preliminary data.</text>
</comment>
<dbReference type="Proteomes" id="UP000284824">
    <property type="component" value="Unassembled WGS sequence"/>
</dbReference>
<evidence type="ECO:0000256" key="4">
    <source>
        <dbReference type="ARBA" id="ARBA00023172"/>
    </source>
</evidence>
<dbReference type="InterPro" id="IPR010095">
    <property type="entry name" value="Cas12f1-like_TNB"/>
</dbReference>
<evidence type="ECO:0000259" key="7">
    <source>
        <dbReference type="Pfam" id="PF07282"/>
    </source>
</evidence>
<feature type="domain" description="Cas12f1-like TNB" evidence="7">
    <location>
        <begin position="306"/>
        <end position="372"/>
    </location>
</feature>
<organism evidence="8 9">
    <name type="scientific">Nonomuraea polychroma</name>
    <dbReference type="NCBI Taxonomy" id="46176"/>
    <lineage>
        <taxon>Bacteria</taxon>
        <taxon>Bacillati</taxon>
        <taxon>Actinomycetota</taxon>
        <taxon>Actinomycetes</taxon>
        <taxon>Streptosporangiales</taxon>
        <taxon>Streptosporangiaceae</taxon>
        <taxon>Nonomuraea</taxon>
    </lineage>
</organism>
<evidence type="ECO:0000256" key="3">
    <source>
        <dbReference type="ARBA" id="ARBA00023125"/>
    </source>
</evidence>
<dbReference type="RefSeq" id="WP_241564682.1">
    <property type="nucleotide sequence ID" value="NZ_SAUN01000001.1"/>
</dbReference>
<dbReference type="NCBIfam" id="TIGR01766">
    <property type="entry name" value="IS200/IS605 family accessory protein TnpB-like domain"/>
    <property type="match status" value="1"/>
</dbReference>
<protein>
    <submittedName>
        <fullName evidence="8">IS605 OrfB family transposase</fullName>
    </submittedName>
</protein>
<keyword evidence="4" id="KW-0233">DNA recombination</keyword>
<keyword evidence="3" id="KW-0238">DNA-binding</keyword>
<name>A0A438MNJ8_9ACTN</name>
<keyword evidence="2" id="KW-0815">Transposition</keyword>
<feature type="domain" description="Probable transposase IS891/IS1136/IS1341" evidence="6">
    <location>
        <begin position="170"/>
        <end position="275"/>
    </location>
</feature>
<evidence type="ECO:0000313" key="8">
    <source>
        <dbReference type="EMBL" id="RVX47407.1"/>
    </source>
</evidence>
<dbReference type="EMBL" id="SAUN01000001">
    <property type="protein sequence ID" value="RVX47407.1"/>
    <property type="molecule type" value="Genomic_DNA"/>
</dbReference>